<protein>
    <submittedName>
        <fullName evidence="2">Putative tellurite resistance protein B-like protein</fullName>
    </submittedName>
</protein>
<dbReference type="InterPro" id="IPR029024">
    <property type="entry name" value="TerB-like"/>
</dbReference>
<dbReference type="Proteomes" id="UP000240010">
    <property type="component" value="Unassembled WGS sequence"/>
</dbReference>
<comment type="caution">
    <text evidence="2">The sequence shown here is derived from an EMBL/GenBank/DDBJ whole genome shotgun (WGS) entry which is preliminary data.</text>
</comment>
<dbReference type="SUPFAM" id="SSF158682">
    <property type="entry name" value="TerB-like"/>
    <property type="match status" value="1"/>
</dbReference>
<organism evidence="2 3">
    <name type="scientific">Methylobacter tundripaludum</name>
    <dbReference type="NCBI Taxonomy" id="173365"/>
    <lineage>
        <taxon>Bacteria</taxon>
        <taxon>Pseudomonadati</taxon>
        <taxon>Pseudomonadota</taxon>
        <taxon>Gammaproteobacteria</taxon>
        <taxon>Methylococcales</taxon>
        <taxon>Methylococcaceae</taxon>
        <taxon>Methylobacter</taxon>
    </lineage>
</organism>
<dbReference type="CDD" id="cd07313">
    <property type="entry name" value="terB_like_2"/>
    <property type="match status" value="1"/>
</dbReference>
<gene>
    <name evidence="2" type="ORF">B0F87_11035</name>
</gene>
<dbReference type="Pfam" id="PF05099">
    <property type="entry name" value="TerB"/>
    <property type="match status" value="1"/>
</dbReference>
<accession>A0A2S6H9Y3</accession>
<proteinExistence type="predicted"/>
<dbReference type="RefSeq" id="WP_104429880.1">
    <property type="nucleotide sequence ID" value="NZ_PTIZ01000010.1"/>
</dbReference>
<evidence type="ECO:0000313" key="3">
    <source>
        <dbReference type="Proteomes" id="UP000240010"/>
    </source>
</evidence>
<name>A0A2S6H9Y3_9GAMM</name>
<dbReference type="EMBL" id="PTIZ01000010">
    <property type="protein sequence ID" value="PPK74240.1"/>
    <property type="molecule type" value="Genomic_DNA"/>
</dbReference>
<dbReference type="InterPro" id="IPR007791">
    <property type="entry name" value="DjlA_N"/>
</dbReference>
<evidence type="ECO:0000313" key="2">
    <source>
        <dbReference type="EMBL" id="PPK74240.1"/>
    </source>
</evidence>
<feature type="domain" description="Co-chaperone DjlA N-terminal" evidence="1">
    <location>
        <begin position="27"/>
        <end position="143"/>
    </location>
</feature>
<sequence>MLNQIKLFFTQHIALSASENTLEEKLQLAIVVLFLEMMYMDDKVDPKEQDVILSLVHQNFSLTAEQATSLIELAEQQRKQATDYFQFTSLINKEYSLEQKVRLIESLWKIAFIDGVLNMNEEYLVRKIADLLHVPHTAFIMAKNRLGPDIS</sequence>
<dbReference type="AlphaFoldDB" id="A0A2S6H9Y3"/>
<evidence type="ECO:0000259" key="1">
    <source>
        <dbReference type="Pfam" id="PF05099"/>
    </source>
</evidence>
<reference evidence="2 3" key="1">
    <citation type="submission" date="2018-02" db="EMBL/GenBank/DDBJ databases">
        <title>Subsurface microbial communities from deep shales in Ohio and West Virginia, USA.</title>
        <authorList>
            <person name="Wrighton K."/>
        </authorList>
    </citation>
    <scope>NUCLEOTIDE SEQUENCE [LARGE SCALE GENOMIC DNA]</scope>
    <source>
        <strain evidence="2 3">OWC-DMM</strain>
    </source>
</reference>
<dbReference type="Gene3D" id="1.10.3680.10">
    <property type="entry name" value="TerB-like"/>
    <property type="match status" value="1"/>
</dbReference>